<dbReference type="Pfam" id="PF00210">
    <property type="entry name" value="Ferritin"/>
    <property type="match status" value="1"/>
</dbReference>
<feature type="binding site" evidence="10">
    <location>
        <position position="54"/>
    </location>
    <ligand>
        <name>Fe cation</name>
        <dbReference type="ChEBI" id="CHEBI:24875"/>
        <label>1</label>
    </ligand>
</feature>
<comment type="function">
    <text evidence="11">Iron-storage protein.</text>
</comment>
<protein>
    <recommendedName>
        <fullName evidence="9 11">Bacterioferritin</fullName>
    </recommendedName>
</protein>
<reference evidence="14" key="1">
    <citation type="submission" date="2017-12" db="EMBL/GenBank/DDBJ databases">
        <title>Draft genome sequence of Telmatospirillum siberiense 26-4b1T, an acidotolerant peatland alphaproteobacterium potentially involved in sulfur cycling.</title>
        <authorList>
            <person name="Hausmann B."/>
            <person name="Pjevac P."/>
            <person name="Schreck K."/>
            <person name="Herbold C.W."/>
            <person name="Daims H."/>
            <person name="Wagner M."/>
            <person name="Pester M."/>
            <person name="Loy A."/>
        </authorList>
    </citation>
    <scope>NUCLEOTIDE SEQUENCE [LARGE SCALE GENOMIC DNA]</scope>
    <source>
        <strain evidence="14">26-4b1</strain>
    </source>
</reference>
<evidence type="ECO:0000256" key="2">
    <source>
        <dbReference type="ARBA" id="ARBA00022434"/>
    </source>
</evidence>
<dbReference type="Proteomes" id="UP000233293">
    <property type="component" value="Unassembled WGS sequence"/>
</dbReference>
<dbReference type="NCBIfam" id="TIGR00754">
    <property type="entry name" value="bfr"/>
    <property type="match status" value="1"/>
</dbReference>
<dbReference type="CDD" id="cd00907">
    <property type="entry name" value="Bacterioferritin"/>
    <property type="match status" value="1"/>
</dbReference>
<keyword evidence="6 9" id="KW-0408">Iron</keyword>
<dbReference type="InterPro" id="IPR009040">
    <property type="entry name" value="Ferritin-like_diiron"/>
</dbReference>
<dbReference type="AlphaFoldDB" id="A0A2N3PZA6"/>
<dbReference type="RefSeq" id="WP_101249284.1">
    <property type="nucleotide sequence ID" value="NZ_PIUM01000003.1"/>
</dbReference>
<evidence type="ECO:0000256" key="4">
    <source>
        <dbReference type="ARBA" id="ARBA00022496"/>
    </source>
</evidence>
<evidence type="ECO:0000256" key="8">
    <source>
        <dbReference type="ARBA" id="ARBA00036243"/>
    </source>
</evidence>
<evidence type="ECO:0000256" key="7">
    <source>
        <dbReference type="ARBA" id="ARBA00023065"/>
    </source>
</evidence>
<feature type="binding site" evidence="10">
    <location>
        <position position="51"/>
    </location>
    <ligand>
        <name>Fe cation</name>
        <dbReference type="ChEBI" id="CHEBI:24875"/>
        <label>2</label>
    </ligand>
</feature>
<evidence type="ECO:0000313" key="13">
    <source>
        <dbReference type="EMBL" id="PKU25740.1"/>
    </source>
</evidence>
<dbReference type="PANTHER" id="PTHR30295">
    <property type="entry name" value="BACTERIOFERRITIN"/>
    <property type="match status" value="1"/>
</dbReference>
<dbReference type="PIRSF" id="PIRSF002560">
    <property type="entry name" value="Bacterioferritin"/>
    <property type="match status" value="1"/>
</dbReference>
<feature type="binding site" evidence="10">
    <location>
        <position position="94"/>
    </location>
    <ligand>
        <name>Fe cation</name>
        <dbReference type="ChEBI" id="CHEBI:24875"/>
        <label>2</label>
    </ligand>
</feature>
<feature type="binding site" evidence="10">
    <location>
        <position position="50"/>
    </location>
    <ligand>
        <name>Fe cation</name>
        <dbReference type="ChEBI" id="CHEBI:24875"/>
        <label>3</label>
    </ligand>
</feature>
<evidence type="ECO:0000313" key="14">
    <source>
        <dbReference type="Proteomes" id="UP000233293"/>
    </source>
</evidence>
<dbReference type="GO" id="GO:0004322">
    <property type="term" value="F:ferroxidase activity"/>
    <property type="evidence" value="ECO:0007669"/>
    <property type="project" value="TreeGrafter"/>
</dbReference>
<evidence type="ECO:0000256" key="11">
    <source>
        <dbReference type="RuleBase" id="RU000623"/>
    </source>
</evidence>
<name>A0A2N3PZA6_9PROT</name>
<evidence type="ECO:0000256" key="1">
    <source>
        <dbReference type="ARBA" id="ARBA00008093"/>
    </source>
</evidence>
<feature type="binding site" evidence="10">
    <location>
        <position position="18"/>
    </location>
    <ligand>
        <name>Fe cation</name>
        <dbReference type="ChEBI" id="CHEBI:24875"/>
        <label>1</label>
    </ligand>
</feature>
<evidence type="ECO:0000256" key="10">
    <source>
        <dbReference type="PIRSR" id="PIRSR002560-1"/>
    </source>
</evidence>
<comment type="similarity">
    <text evidence="1 9 11">Belongs to the bacterioferritin family.</text>
</comment>
<keyword evidence="9 10" id="KW-0479">Metal-binding</keyword>
<feature type="domain" description="Ferritin-like diiron" evidence="12">
    <location>
        <begin position="1"/>
        <end position="146"/>
    </location>
</feature>
<feature type="binding site" evidence="10">
    <location>
        <position position="128"/>
    </location>
    <ligand>
        <name>Fe cation</name>
        <dbReference type="ChEBI" id="CHEBI:24875"/>
        <label>2</label>
    </ligand>
</feature>
<keyword evidence="11" id="KW-0349">Heme</keyword>
<evidence type="ECO:0000256" key="5">
    <source>
        <dbReference type="ARBA" id="ARBA00023002"/>
    </source>
</evidence>
<organism evidence="13 14">
    <name type="scientific">Telmatospirillum siberiense</name>
    <dbReference type="NCBI Taxonomy" id="382514"/>
    <lineage>
        <taxon>Bacteria</taxon>
        <taxon>Pseudomonadati</taxon>
        <taxon>Pseudomonadota</taxon>
        <taxon>Alphaproteobacteria</taxon>
        <taxon>Rhodospirillales</taxon>
        <taxon>Rhodospirillaceae</taxon>
        <taxon>Telmatospirillum</taxon>
    </lineage>
</organism>
<gene>
    <name evidence="13" type="primary">bfr</name>
    <name evidence="13" type="ORF">CWS72_04015</name>
</gene>
<dbReference type="InterPro" id="IPR002024">
    <property type="entry name" value="Bacterioferritin"/>
</dbReference>
<keyword evidence="3" id="KW-0813">Transport</keyword>
<evidence type="ECO:0000256" key="3">
    <source>
        <dbReference type="ARBA" id="ARBA00022448"/>
    </source>
</evidence>
<dbReference type="SUPFAM" id="SSF47240">
    <property type="entry name" value="Ferritin-like"/>
    <property type="match status" value="1"/>
</dbReference>
<dbReference type="GO" id="GO:0008199">
    <property type="term" value="F:ferric iron binding"/>
    <property type="evidence" value="ECO:0007669"/>
    <property type="project" value="InterPro"/>
</dbReference>
<keyword evidence="4" id="KW-0410">Iron transport</keyword>
<dbReference type="Gene3D" id="1.20.1260.10">
    <property type="match status" value="1"/>
</dbReference>
<comment type="caution">
    <text evidence="13">The sequence shown here is derived from an EMBL/GenBank/DDBJ whole genome shotgun (WGS) entry which is preliminary data.</text>
</comment>
<proteinExistence type="inferred from homology"/>
<dbReference type="PROSITE" id="PS00549">
    <property type="entry name" value="BACTERIOFERRITIN"/>
    <property type="match status" value="1"/>
</dbReference>
<evidence type="ECO:0000256" key="6">
    <source>
        <dbReference type="ARBA" id="ARBA00023004"/>
    </source>
</evidence>
<dbReference type="GO" id="GO:0020037">
    <property type="term" value="F:heme binding"/>
    <property type="evidence" value="ECO:0007669"/>
    <property type="project" value="TreeGrafter"/>
</dbReference>
<comment type="catalytic activity">
    <reaction evidence="8">
        <text>Fe(2+)(in) = Fe(2+)(out)</text>
        <dbReference type="Rhea" id="RHEA:28486"/>
        <dbReference type="ChEBI" id="CHEBI:29033"/>
    </reaction>
</comment>
<feature type="binding site" evidence="10">
    <location>
        <position position="46"/>
    </location>
    <ligand>
        <name>Fe cation</name>
        <dbReference type="ChEBI" id="CHEBI:24875"/>
        <label>3</label>
    </ligand>
</feature>
<dbReference type="OrthoDB" id="9800505at2"/>
<feature type="binding site" evidence="10">
    <location>
        <position position="128"/>
    </location>
    <ligand>
        <name>Fe cation</name>
        <dbReference type="ChEBI" id="CHEBI:24875"/>
        <label>1</label>
    </ligand>
</feature>
<dbReference type="PRINTS" id="PR00601">
    <property type="entry name" value="BACFERRITIN"/>
</dbReference>
<dbReference type="GO" id="GO:0005829">
    <property type="term" value="C:cytosol"/>
    <property type="evidence" value="ECO:0007669"/>
    <property type="project" value="TreeGrafter"/>
</dbReference>
<keyword evidence="14" id="KW-1185">Reference proteome</keyword>
<dbReference type="GO" id="GO:0006879">
    <property type="term" value="P:intracellular iron ion homeostasis"/>
    <property type="evidence" value="ECO:0007669"/>
    <property type="project" value="UniProtKB-KW"/>
</dbReference>
<dbReference type="InterPro" id="IPR008331">
    <property type="entry name" value="Ferritin_DPS_dom"/>
</dbReference>
<keyword evidence="7" id="KW-0406">Ion transport</keyword>
<dbReference type="PROSITE" id="PS50905">
    <property type="entry name" value="FERRITIN_LIKE"/>
    <property type="match status" value="1"/>
</dbReference>
<dbReference type="InterPro" id="IPR009078">
    <property type="entry name" value="Ferritin-like_SF"/>
</dbReference>
<dbReference type="EMBL" id="PIUM01000003">
    <property type="protein sequence ID" value="PKU25740.1"/>
    <property type="molecule type" value="Genomic_DNA"/>
</dbReference>
<accession>A0A2N3PZA6</accession>
<keyword evidence="2 9" id="KW-0409">Iron storage</keyword>
<evidence type="ECO:0000256" key="9">
    <source>
        <dbReference type="PIRNR" id="PIRNR002560"/>
    </source>
</evidence>
<dbReference type="PANTHER" id="PTHR30295:SF9">
    <property type="entry name" value="BACTERIOFERRITIN"/>
    <property type="match status" value="1"/>
</dbReference>
<evidence type="ECO:0000259" key="12">
    <source>
        <dbReference type="PROSITE" id="PS50905"/>
    </source>
</evidence>
<sequence>MQGKKSVIQELNSLLTGELTAADQYFIHSRMYENWGFSRLYERAEHERVEELEHAATLIHRILFLEGTPDVAARLPLSVGSTVPDMLKADLAYENQVIAALKKAIRLCEGEEDFETRRILVKLLEDTEEDHTYWLEQQLGLIAKIGLQNYLQSAAGSGPA</sequence>
<dbReference type="InterPro" id="IPR012347">
    <property type="entry name" value="Ferritin-like"/>
</dbReference>
<feature type="binding site" evidence="10">
    <location>
        <position position="131"/>
    </location>
    <ligand>
        <name>Fe cation</name>
        <dbReference type="ChEBI" id="CHEBI:24875"/>
        <label>2</label>
    </ligand>
</feature>
<dbReference type="GO" id="GO:0006826">
    <property type="term" value="P:iron ion transport"/>
    <property type="evidence" value="ECO:0007669"/>
    <property type="project" value="UniProtKB-KW"/>
</dbReference>
<keyword evidence="5" id="KW-0560">Oxidoreductase</keyword>
<feature type="binding site" evidence="10">
    <location>
        <position position="51"/>
    </location>
    <ligand>
        <name>Fe cation</name>
        <dbReference type="ChEBI" id="CHEBI:24875"/>
        <label>1</label>
    </ligand>
</feature>